<evidence type="ECO:0000259" key="1">
    <source>
        <dbReference type="PROSITE" id="PS51085"/>
    </source>
</evidence>
<dbReference type="GO" id="GO:0051536">
    <property type="term" value="F:iron-sulfur cluster binding"/>
    <property type="evidence" value="ECO:0007669"/>
    <property type="project" value="InterPro"/>
</dbReference>
<dbReference type="eggNOG" id="arCOG02987">
    <property type="taxonomic scope" value="Archaea"/>
</dbReference>
<dbReference type="HOGENOM" id="CLU_082632_10_3_2"/>
<dbReference type="Pfam" id="PF00111">
    <property type="entry name" value="Fer2"/>
    <property type="match status" value="1"/>
</dbReference>
<dbReference type="AlphaFoldDB" id="M1XSR8"/>
<dbReference type="CDD" id="cd00207">
    <property type="entry name" value="fer2"/>
    <property type="match status" value="1"/>
</dbReference>
<reference evidence="2 3" key="1">
    <citation type="journal article" date="2013" name="Genome Announc.">
        <title>Genome of the haloarchaeon Natronomonas moolapensis, a neutrophilic member of a previously haloalkaliphilic genus.</title>
        <authorList>
            <person name="Dyall-Smith M.L."/>
            <person name="Pfeiffer F."/>
            <person name="Oberwinkler T."/>
            <person name="Klee K."/>
            <person name="Rampp M."/>
            <person name="Palm P."/>
            <person name="Gross K."/>
            <person name="Schuster S.C."/>
            <person name="Oesterhelt D."/>
        </authorList>
    </citation>
    <scope>NUCLEOTIDE SEQUENCE [LARGE SCALE GENOMIC DNA]</scope>
    <source>
        <strain evidence="3">DSM 18674 / JCM 14361 / 8.8.11</strain>
    </source>
</reference>
<dbReference type="RefSeq" id="WP_015410168.1">
    <property type="nucleotide sequence ID" value="NC_020388.1"/>
</dbReference>
<name>M1XSR8_NATM8</name>
<dbReference type="GeneID" id="14652207"/>
<dbReference type="EMBL" id="HF582854">
    <property type="protein sequence ID" value="CCQ37425.1"/>
    <property type="molecule type" value="Genomic_DNA"/>
</dbReference>
<dbReference type="InterPro" id="IPR001041">
    <property type="entry name" value="2Fe-2S_ferredoxin-type"/>
</dbReference>
<dbReference type="Gene3D" id="3.10.20.30">
    <property type="match status" value="1"/>
</dbReference>
<accession>M1XSR8</accession>
<proteinExistence type="predicted"/>
<evidence type="ECO:0000313" key="3">
    <source>
        <dbReference type="Proteomes" id="UP000011867"/>
    </source>
</evidence>
<dbReference type="InterPro" id="IPR036010">
    <property type="entry name" value="2Fe-2S_ferredoxin-like_sf"/>
</dbReference>
<dbReference type="KEGG" id="nmo:Nmlp_3291"/>
<evidence type="ECO:0000313" key="2">
    <source>
        <dbReference type="EMBL" id="CCQ37425.1"/>
    </source>
</evidence>
<dbReference type="OrthoDB" id="180223at2157"/>
<sequence length="112" mass="11921">MNESVTLTVREDGAETTIEAERGAILRDVLRSHGVAVYGSVSRVANCGGRGLCGTCGVRVEGAEGGSIPAAGLHDAAAKRWGYPRLSCRIRVTEPMTVEVIEKVVWGQLRPE</sequence>
<gene>
    <name evidence="2" type="primary">ferA5</name>
    <name evidence="2" type="ordered locus">Nmlp_3291</name>
</gene>
<feature type="domain" description="2Fe-2S ferredoxin-type" evidence="1">
    <location>
        <begin position="3"/>
        <end position="104"/>
    </location>
</feature>
<dbReference type="Proteomes" id="UP000011867">
    <property type="component" value="Chromosome"/>
</dbReference>
<protein>
    <submittedName>
        <fullName evidence="2">Ferredoxin (2Fe-2S)</fullName>
    </submittedName>
</protein>
<keyword evidence="3" id="KW-1185">Reference proteome</keyword>
<dbReference type="InterPro" id="IPR012675">
    <property type="entry name" value="Beta-grasp_dom_sf"/>
</dbReference>
<dbReference type="STRING" id="268739.Nmlp_3291"/>
<dbReference type="SUPFAM" id="SSF54292">
    <property type="entry name" value="2Fe-2S ferredoxin-like"/>
    <property type="match status" value="1"/>
</dbReference>
<organism evidence="2 3">
    <name type="scientific">Natronomonas moolapensis (strain DSM 18674 / CECT 7526 / JCM 14361 / 8.8.11)</name>
    <dbReference type="NCBI Taxonomy" id="268739"/>
    <lineage>
        <taxon>Archaea</taxon>
        <taxon>Methanobacteriati</taxon>
        <taxon>Methanobacteriota</taxon>
        <taxon>Stenosarchaea group</taxon>
        <taxon>Halobacteria</taxon>
        <taxon>Halobacteriales</taxon>
        <taxon>Natronomonadaceae</taxon>
        <taxon>Natronomonas</taxon>
    </lineage>
</organism>
<dbReference type="PROSITE" id="PS51085">
    <property type="entry name" value="2FE2S_FER_2"/>
    <property type="match status" value="1"/>
</dbReference>